<evidence type="ECO:0000256" key="1">
    <source>
        <dbReference type="SAM" id="MobiDB-lite"/>
    </source>
</evidence>
<feature type="compositionally biased region" description="Basic residues" evidence="1">
    <location>
        <begin position="130"/>
        <end position="139"/>
    </location>
</feature>
<dbReference type="Proteomes" id="UP000250235">
    <property type="component" value="Unassembled WGS sequence"/>
</dbReference>
<dbReference type="AlphaFoldDB" id="A0A2Z7AS14"/>
<feature type="compositionally biased region" description="Polar residues" evidence="1">
    <location>
        <begin position="73"/>
        <end position="83"/>
    </location>
</feature>
<organism evidence="2 3">
    <name type="scientific">Dorcoceras hygrometricum</name>
    <dbReference type="NCBI Taxonomy" id="472368"/>
    <lineage>
        <taxon>Eukaryota</taxon>
        <taxon>Viridiplantae</taxon>
        <taxon>Streptophyta</taxon>
        <taxon>Embryophyta</taxon>
        <taxon>Tracheophyta</taxon>
        <taxon>Spermatophyta</taxon>
        <taxon>Magnoliopsida</taxon>
        <taxon>eudicotyledons</taxon>
        <taxon>Gunneridae</taxon>
        <taxon>Pentapetalae</taxon>
        <taxon>asterids</taxon>
        <taxon>lamiids</taxon>
        <taxon>Lamiales</taxon>
        <taxon>Gesneriaceae</taxon>
        <taxon>Didymocarpoideae</taxon>
        <taxon>Trichosporeae</taxon>
        <taxon>Loxocarpinae</taxon>
        <taxon>Dorcoceras</taxon>
    </lineage>
</organism>
<gene>
    <name evidence="2" type="ORF">F511_03503</name>
</gene>
<feature type="compositionally biased region" description="Basic and acidic residues" evidence="1">
    <location>
        <begin position="165"/>
        <end position="177"/>
    </location>
</feature>
<evidence type="ECO:0000313" key="2">
    <source>
        <dbReference type="EMBL" id="KZV24186.1"/>
    </source>
</evidence>
<feature type="region of interest" description="Disordered" evidence="1">
    <location>
        <begin position="1"/>
        <end position="192"/>
    </location>
</feature>
<accession>A0A2Z7AS14</accession>
<protein>
    <submittedName>
        <fullName evidence="2">Ankyrin-3</fullName>
    </submittedName>
</protein>
<reference evidence="2 3" key="1">
    <citation type="journal article" date="2015" name="Proc. Natl. Acad. Sci. U.S.A.">
        <title>The resurrection genome of Boea hygrometrica: A blueprint for survival of dehydration.</title>
        <authorList>
            <person name="Xiao L."/>
            <person name="Yang G."/>
            <person name="Zhang L."/>
            <person name="Yang X."/>
            <person name="Zhao S."/>
            <person name="Ji Z."/>
            <person name="Zhou Q."/>
            <person name="Hu M."/>
            <person name="Wang Y."/>
            <person name="Chen M."/>
            <person name="Xu Y."/>
            <person name="Jin H."/>
            <person name="Xiao X."/>
            <person name="Hu G."/>
            <person name="Bao F."/>
            <person name="Hu Y."/>
            <person name="Wan P."/>
            <person name="Li L."/>
            <person name="Deng X."/>
            <person name="Kuang T."/>
            <person name="Xiang C."/>
            <person name="Zhu J.K."/>
            <person name="Oliver M.J."/>
            <person name="He Y."/>
        </authorList>
    </citation>
    <scope>NUCLEOTIDE SEQUENCE [LARGE SCALE GENOMIC DNA]</scope>
    <source>
        <strain evidence="3">cv. XS01</strain>
    </source>
</reference>
<dbReference type="EMBL" id="KV012857">
    <property type="protein sequence ID" value="KZV24186.1"/>
    <property type="molecule type" value="Genomic_DNA"/>
</dbReference>
<proteinExistence type="predicted"/>
<keyword evidence="3" id="KW-1185">Reference proteome</keyword>
<feature type="compositionally biased region" description="Low complexity" evidence="1">
    <location>
        <begin position="108"/>
        <end position="120"/>
    </location>
</feature>
<sequence>MRSVVASRGPGSNPRGSKILKFQNRPKRARYGISARKLHGLPGTGLNQTLEEFSRHDIAGASPEWRPAGGAATTKNSQRQRATPHQARRTAARNSAPSDHRAPRKPRPVAAASEKCAASALPRRATMRGQRSRSKRYTAQHRTTGGDTPSAIMRWTGQRSRAMRGQREGVARARARCEDDEEPPCAAAPWPV</sequence>
<evidence type="ECO:0000313" key="3">
    <source>
        <dbReference type="Proteomes" id="UP000250235"/>
    </source>
</evidence>
<name>A0A2Z7AS14_9LAMI</name>